<feature type="compositionally biased region" description="Pro residues" evidence="1">
    <location>
        <begin position="18"/>
        <end position="41"/>
    </location>
</feature>
<dbReference type="Proteomes" id="UP000663419">
    <property type="component" value="Chromosome 4"/>
</dbReference>
<dbReference type="AlphaFoldDB" id="A0A8A1LST4"/>
<dbReference type="VEuPathDB" id="FungiDB:I7I53_02811"/>
<reference evidence="2" key="1">
    <citation type="submission" date="2021-01" db="EMBL/GenBank/DDBJ databases">
        <title>Chromosome-level genome assembly of a human fungal pathogen reveals clustering of transcriptionally co-regulated genes.</title>
        <authorList>
            <person name="Voorhies M."/>
            <person name="Cohen S."/>
            <person name="Shea T.P."/>
            <person name="Petrus S."/>
            <person name="Munoz J.F."/>
            <person name="Poplawski S."/>
            <person name="Goldman W.E."/>
            <person name="Michael T."/>
            <person name="Cuomo C.A."/>
            <person name="Sil A."/>
            <person name="Beyhan S."/>
        </authorList>
    </citation>
    <scope>NUCLEOTIDE SEQUENCE</scope>
    <source>
        <strain evidence="2">H88</strain>
    </source>
</reference>
<dbReference type="EMBL" id="CP069105">
    <property type="protein sequence ID" value="QSS55047.1"/>
    <property type="molecule type" value="Genomic_DNA"/>
</dbReference>
<gene>
    <name evidence="2" type="primary">TAF9</name>
    <name evidence="2" type="ORF">I7I53_02811</name>
</gene>
<accession>A0A8A1LST4</accession>
<evidence type="ECO:0000313" key="2">
    <source>
        <dbReference type="EMBL" id="QSS55047.1"/>
    </source>
</evidence>
<organism evidence="2 3">
    <name type="scientific">Ajellomyces capsulatus (strain H88)</name>
    <name type="common">Darling's disease fungus</name>
    <name type="synonym">Histoplasma capsulatum</name>
    <dbReference type="NCBI Taxonomy" id="544711"/>
    <lineage>
        <taxon>Eukaryota</taxon>
        <taxon>Fungi</taxon>
        <taxon>Dikarya</taxon>
        <taxon>Ascomycota</taxon>
        <taxon>Pezizomycotina</taxon>
        <taxon>Eurotiomycetes</taxon>
        <taxon>Eurotiomycetidae</taxon>
        <taxon>Onygenales</taxon>
        <taxon>Ajellomycetaceae</taxon>
        <taxon>Histoplasma</taxon>
    </lineage>
</organism>
<protein>
    <submittedName>
        <fullName evidence="2">Transcription initiation factor TFIID subunit 9</fullName>
    </submittedName>
</protein>
<evidence type="ECO:0000313" key="3">
    <source>
        <dbReference type="Proteomes" id="UP000663419"/>
    </source>
</evidence>
<proteinExistence type="predicted"/>
<name>A0A8A1LST4_AJEC8</name>
<evidence type="ECO:0000256" key="1">
    <source>
        <dbReference type="SAM" id="MobiDB-lite"/>
    </source>
</evidence>
<feature type="compositionally biased region" description="Polar residues" evidence="1">
    <location>
        <begin position="55"/>
        <end position="65"/>
    </location>
</feature>
<feature type="region of interest" description="Disordered" evidence="1">
    <location>
        <begin position="1"/>
        <end position="65"/>
    </location>
</feature>
<sequence length="65" mass="6842">MRPHPPATIPLKQTTRPPQQPPTTPPPTPAQPTQPSSPPPHYKTQANPAARAMRASSTCSSPPSA</sequence>